<evidence type="ECO:0000259" key="3">
    <source>
        <dbReference type="PROSITE" id="PS51352"/>
    </source>
</evidence>
<dbReference type="GO" id="GO:0016209">
    <property type="term" value="F:antioxidant activity"/>
    <property type="evidence" value="ECO:0007669"/>
    <property type="project" value="InterPro"/>
</dbReference>
<evidence type="ECO:0000256" key="2">
    <source>
        <dbReference type="SAM" id="Phobius"/>
    </source>
</evidence>
<dbReference type="InterPro" id="IPR008756">
    <property type="entry name" value="Peptidase_M56"/>
</dbReference>
<dbReference type="Gene3D" id="3.40.30.10">
    <property type="entry name" value="Glutaredoxin"/>
    <property type="match status" value="1"/>
</dbReference>
<sequence length="1050" mass="116670">MSFDLACLKLTALLIGSAVKGTILLTLVALTVWLPARLRPAWQGLLWSSALVALLLLPVASALLPALQVPILPPEPVSPEPLTPPPPPADAPATASETPPVEALPHARVPAPRSPVASLPGLPPEPETAAPVTAHLTWPVAASALYLAGLLFSLLRIGVGAWRTGRLRKSVPAFAGPAQMARLNHWRDRLGVKTPVDLGISDRVSVPTVVGIWHPLIVVPAGLTANSAPQILDSVLVHELAHVRRRDALYNLLSLLAAALYWYHPLVHLARHKLSEAREYACDDWSVSILDDADAYASTLLEVTARLDRRLAVAMGMDMARTARILDRIDRIATLGNRARPRIARFAASIAILTVLGAAAVLGSVQPVRPSSAKEKTATFDKNNPTPDVRLLRFSSRLGGTFRGIIPDRPAGRQGLPGIPVDLTGSPPLYVSSFYEFRRGMTFYTKMPSRKAIAHDTTVATDRPSMSSIPKIDSLLKTESPAPRKSTVRPPQLPNQFHLGFENMKVVKDSEQVLLNGRLLRRDEDYSVDYTAMMLSLKPNIYKALVDSACTLEASWENISTYDNKPRKAHLKGSVSRHSKTVPFEPKEPIIIYEWKSPGDTGRGSSSARPDTSRDDTTSAVGDRAHWQEEMQRFMEARHLTFSEKMEERLNAIGMLERLLEESPQTFLEGDIACTLFDAYSRVTDDPRLLAQLAEKAITLKPSASLYEGIARVFMEKRILPEQTLRYISKALEIAENEVGSAAAESDPYRHHQRVYTRHILLSKAYQQAGQPAQALEILRRSLQEVEKTTLTAFASPASPQQVDPSSVKQSEADNIKLALAELYVEQKRWEPAYELATQLTMSPSLVQNNYAWNKAVELWRTAYVGKFGSAEGLTAVYANMKAEQDKQRHERLIKERIKRPAPSFHLETVKGESVSLEMLKGKMVIMNFWTGSPFTSLYGEQMEQLENLKRALRQEPVEFLLVYIDDERDEAQRREIIWSKKSQFGRSLTYLMGNEELKKQFGFTSFPYTCLIDPEGNIRYEQTGLSADFKASLKDQLTWLLGEAAGNRK</sequence>
<organism evidence="4 5">
    <name type="scientific">Handelsmanbacteria sp. (strain RIFCSPLOWO2_12_FULL_64_10)</name>
    <dbReference type="NCBI Taxonomy" id="1817868"/>
    <lineage>
        <taxon>Bacteria</taxon>
        <taxon>Candidatus Handelsmaniibacteriota</taxon>
    </lineage>
</organism>
<dbReference type="InterPro" id="IPR013766">
    <property type="entry name" value="Thioredoxin_domain"/>
</dbReference>
<keyword evidence="2" id="KW-1133">Transmembrane helix</keyword>
<dbReference type="EMBL" id="MFKF01000285">
    <property type="protein sequence ID" value="OGG46767.1"/>
    <property type="molecule type" value="Genomic_DNA"/>
</dbReference>
<dbReference type="Gene3D" id="3.30.2010.10">
    <property type="entry name" value="Metalloproteases ('zincins'), catalytic domain"/>
    <property type="match status" value="1"/>
</dbReference>
<accession>A0A1F6CCQ7</accession>
<dbReference type="GO" id="GO:0016491">
    <property type="term" value="F:oxidoreductase activity"/>
    <property type="evidence" value="ECO:0007669"/>
    <property type="project" value="InterPro"/>
</dbReference>
<dbReference type="InterPro" id="IPR011990">
    <property type="entry name" value="TPR-like_helical_dom_sf"/>
</dbReference>
<feature type="transmembrane region" description="Helical" evidence="2">
    <location>
        <begin position="136"/>
        <end position="159"/>
    </location>
</feature>
<dbReference type="AlphaFoldDB" id="A0A1F6CCQ7"/>
<feature type="region of interest" description="Disordered" evidence="1">
    <location>
        <begin position="595"/>
        <end position="623"/>
    </location>
</feature>
<dbReference type="CDD" id="cd02966">
    <property type="entry name" value="TlpA_like_family"/>
    <property type="match status" value="1"/>
</dbReference>
<gene>
    <name evidence="4" type="ORF">A3F84_12445</name>
</gene>
<dbReference type="InterPro" id="IPR000866">
    <property type="entry name" value="AhpC/TSA"/>
</dbReference>
<dbReference type="InterPro" id="IPR036249">
    <property type="entry name" value="Thioredoxin-like_sf"/>
</dbReference>
<evidence type="ECO:0000256" key="1">
    <source>
        <dbReference type="SAM" id="MobiDB-lite"/>
    </source>
</evidence>
<feature type="compositionally biased region" description="Low complexity" evidence="1">
    <location>
        <begin position="91"/>
        <end position="100"/>
    </location>
</feature>
<dbReference type="PANTHER" id="PTHR34978">
    <property type="entry name" value="POSSIBLE SENSOR-TRANSDUCER PROTEIN BLAR"/>
    <property type="match status" value="1"/>
</dbReference>
<keyword evidence="2" id="KW-0812">Transmembrane</keyword>
<dbReference type="PROSITE" id="PS51352">
    <property type="entry name" value="THIOREDOXIN_2"/>
    <property type="match status" value="1"/>
</dbReference>
<dbReference type="Pfam" id="PF00578">
    <property type="entry name" value="AhpC-TSA"/>
    <property type="match status" value="1"/>
</dbReference>
<dbReference type="InterPro" id="IPR052173">
    <property type="entry name" value="Beta-lactam_resp_regulator"/>
</dbReference>
<dbReference type="GO" id="GO:0006950">
    <property type="term" value="P:response to stress"/>
    <property type="evidence" value="ECO:0007669"/>
    <property type="project" value="UniProtKB-ARBA"/>
</dbReference>
<comment type="caution">
    <text evidence="4">The sequence shown here is derived from an EMBL/GenBank/DDBJ whole genome shotgun (WGS) entry which is preliminary data.</text>
</comment>
<name>A0A1F6CCQ7_HANXR</name>
<dbReference type="SUPFAM" id="SSF52833">
    <property type="entry name" value="Thioredoxin-like"/>
    <property type="match status" value="1"/>
</dbReference>
<keyword evidence="2" id="KW-0472">Membrane</keyword>
<feature type="compositionally biased region" description="Pro residues" evidence="1">
    <location>
        <begin position="77"/>
        <end position="90"/>
    </location>
</feature>
<feature type="domain" description="Thioredoxin" evidence="3">
    <location>
        <begin position="896"/>
        <end position="1046"/>
    </location>
</feature>
<dbReference type="CDD" id="cd07341">
    <property type="entry name" value="M56_BlaR1_MecR1_like"/>
    <property type="match status" value="1"/>
</dbReference>
<feature type="compositionally biased region" description="Basic and acidic residues" evidence="1">
    <location>
        <begin position="611"/>
        <end position="623"/>
    </location>
</feature>
<feature type="region of interest" description="Disordered" evidence="1">
    <location>
        <begin position="77"/>
        <end position="125"/>
    </location>
</feature>
<dbReference type="Pfam" id="PF05569">
    <property type="entry name" value="Peptidase_M56"/>
    <property type="match status" value="1"/>
</dbReference>
<reference evidence="4 5" key="1">
    <citation type="journal article" date="2016" name="Nat. Commun.">
        <title>Thousands of microbial genomes shed light on interconnected biogeochemical processes in an aquifer system.</title>
        <authorList>
            <person name="Anantharaman K."/>
            <person name="Brown C.T."/>
            <person name="Hug L.A."/>
            <person name="Sharon I."/>
            <person name="Castelle C.J."/>
            <person name="Probst A.J."/>
            <person name="Thomas B.C."/>
            <person name="Singh A."/>
            <person name="Wilkins M.J."/>
            <person name="Karaoz U."/>
            <person name="Brodie E.L."/>
            <person name="Williams K.H."/>
            <person name="Hubbard S.S."/>
            <person name="Banfield J.F."/>
        </authorList>
    </citation>
    <scope>NUCLEOTIDE SEQUENCE [LARGE SCALE GENOMIC DNA]</scope>
    <source>
        <strain evidence="5">RIFCSPLOWO2_12_FULL_64_10</strain>
    </source>
</reference>
<protein>
    <recommendedName>
        <fullName evidence="3">Thioredoxin domain-containing protein</fullName>
    </recommendedName>
</protein>
<evidence type="ECO:0000313" key="4">
    <source>
        <dbReference type="EMBL" id="OGG46767.1"/>
    </source>
</evidence>
<evidence type="ECO:0000313" key="5">
    <source>
        <dbReference type="Proteomes" id="UP000178606"/>
    </source>
</evidence>
<feature type="transmembrane region" description="Helical" evidence="2">
    <location>
        <begin position="45"/>
        <end position="67"/>
    </location>
</feature>
<dbReference type="Gene3D" id="1.25.40.10">
    <property type="entry name" value="Tetratricopeptide repeat domain"/>
    <property type="match status" value="1"/>
</dbReference>
<dbReference type="Proteomes" id="UP000178606">
    <property type="component" value="Unassembled WGS sequence"/>
</dbReference>
<dbReference type="PANTHER" id="PTHR34978:SF3">
    <property type="entry name" value="SLR0241 PROTEIN"/>
    <property type="match status" value="1"/>
</dbReference>
<feature type="transmembrane region" description="Helical" evidence="2">
    <location>
        <begin position="12"/>
        <end position="33"/>
    </location>
</feature>
<proteinExistence type="predicted"/>
<feature type="transmembrane region" description="Helical" evidence="2">
    <location>
        <begin position="343"/>
        <end position="365"/>
    </location>
</feature>